<gene>
    <name evidence="3" type="ORF">GX50_08106</name>
</gene>
<dbReference type="GO" id="GO:0006897">
    <property type="term" value="P:endocytosis"/>
    <property type="evidence" value="ECO:0007669"/>
    <property type="project" value="TreeGrafter"/>
</dbReference>
<feature type="region of interest" description="Disordered" evidence="1">
    <location>
        <begin position="303"/>
        <end position="343"/>
    </location>
</feature>
<organism evidence="3 4">
    <name type="scientific">[Emmonsia] crescens</name>
    <dbReference type="NCBI Taxonomy" id="73230"/>
    <lineage>
        <taxon>Eukaryota</taxon>
        <taxon>Fungi</taxon>
        <taxon>Dikarya</taxon>
        <taxon>Ascomycota</taxon>
        <taxon>Pezizomycotina</taxon>
        <taxon>Eurotiomycetes</taxon>
        <taxon>Eurotiomycetidae</taxon>
        <taxon>Onygenales</taxon>
        <taxon>Ajellomycetaceae</taxon>
        <taxon>Emergomyces</taxon>
    </lineage>
</organism>
<keyword evidence="2" id="KW-1133">Transmembrane helix</keyword>
<dbReference type="GO" id="GO:0030866">
    <property type="term" value="P:cortical actin cytoskeleton organization"/>
    <property type="evidence" value="ECO:0007669"/>
    <property type="project" value="TreeGrafter"/>
</dbReference>
<protein>
    <recommendedName>
        <fullName evidence="5">Actin cortical patch protein Sur7</fullName>
    </recommendedName>
</protein>
<feature type="transmembrane region" description="Helical" evidence="2">
    <location>
        <begin position="233"/>
        <end position="257"/>
    </location>
</feature>
<keyword evidence="2" id="KW-0472">Membrane</keyword>
<dbReference type="Proteomes" id="UP000226031">
    <property type="component" value="Unassembled WGS sequence"/>
</dbReference>
<dbReference type="GO" id="GO:0032185">
    <property type="term" value="P:septin cytoskeleton organization"/>
    <property type="evidence" value="ECO:0007669"/>
    <property type="project" value="TreeGrafter"/>
</dbReference>
<evidence type="ECO:0000256" key="2">
    <source>
        <dbReference type="SAM" id="Phobius"/>
    </source>
</evidence>
<evidence type="ECO:0000256" key="1">
    <source>
        <dbReference type="SAM" id="MobiDB-lite"/>
    </source>
</evidence>
<accession>A0A2B7Z6D1</accession>
<feature type="region of interest" description="Disordered" evidence="1">
    <location>
        <begin position="18"/>
        <end position="43"/>
    </location>
</feature>
<evidence type="ECO:0008006" key="5">
    <source>
        <dbReference type="Google" id="ProtNLM"/>
    </source>
</evidence>
<feature type="transmembrane region" description="Helical" evidence="2">
    <location>
        <begin position="99"/>
        <end position="121"/>
    </location>
</feature>
<dbReference type="InterPro" id="IPR009571">
    <property type="entry name" value="SUR7/Rim9-like_fungi"/>
</dbReference>
<evidence type="ECO:0000313" key="3">
    <source>
        <dbReference type="EMBL" id="PGH29145.1"/>
    </source>
</evidence>
<dbReference type="VEuPathDB" id="FungiDB:EMCG_03882"/>
<feature type="transmembrane region" description="Helical" evidence="2">
    <location>
        <begin position="203"/>
        <end position="226"/>
    </location>
</feature>
<keyword evidence="4" id="KW-1185">Reference proteome</keyword>
<reference evidence="3 4" key="1">
    <citation type="submission" date="2017-10" db="EMBL/GenBank/DDBJ databases">
        <title>Comparative genomics in systemic dimorphic fungi from Ajellomycetaceae.</title>
        <authorList>
            <person name="Munoz J.F."/>
            <person name="Mcewen J.G."/>
            <person name="Clay O.K."/>
            <person name="Cuomo C.A."/>
        </authorList>
    </citation>
    <scope>NUCLEOTIDE SEQUENCE [LARGE SCALE GENOMIC DNA]</scope>
    <source>
        <strain evidence="3 4">UAMH4076</strain>
    </source>
</reference>
<dbReference type="GO" id="GO:0005886">
    <property type="term" value="C:plasma membrane"/>
    <property type="evidence" value="ECO:0007669"/>
    <property type="project" value="InterPro"/>
</dbReference>
<proteinExistence type="predicted"/>
<evidence type="ECO:0000313" key="4">
    <source>
        <dbReference type="Proteomes" id="UP000226031"/>
    </source>
</evidence>
<feature type="transmembrane region" description="Helical" evidence="2">
    <location>
        <begin position="277"/>
        <end position="297"/>
    </location>
</feature>
<dbReference type="EMBL" id="PDND01000269">
    <property type="protein sequence ID" value="PGH29145.1"/>
    <property type="molecule type" value="Genomic_DNA"/>
</dbReference>
<dbReference type="GO" id="GO:0045121">
    <property type="term" value="C:membrane raft"/>
    <property type="evidence" value="ECO:0007669"/>
    <property type="project" value="TreeGrafter"/>
</dbReference>
<dbReference type="PANTHER" id="PTHR36414:SF1">
    <property type="entry name" value="PROTEIN SUR7"/>
    <property type="match status" value="1"/>
</dbReference>
<dbReference type="GO" id="GO:0031505">
    <property type="term" value="P:fungal-type cell wall organization"/>
    <property type="evidence" value="ECO:0007669"/>
    <property type="project" value="TreeGrafter"/>
</dbReference>
<dbReference type="AlphaFoldDB" id="A0A2B7Z6D1"/>
<dbReference type="GO" id="GO:0005938">
    <property type="term" value="C:cell cortex"/>
    <property type="evidence" value="ECO:0007669"/>
    <property type="project" value="TreeGrafter"/>
</dbReference>
<dbReference type="Pfam" id="PF06687">
    <property type="entry name" value="SUR7"/>
    <property type="match status" value="1"/>
</dbReference>
<keyword evidence="2" id="KW-0812">Transmembrane</keyword>
<name>A0A2B7Z6D1_9EURO</name>
<feature type="compositionally biased region" description="Polar residues" evidence="1">
    <location>
        <begin position="18"/>
        <end position="29"/>
    </location>
</feature>
<comment type="caution">
    <text evidence="3">The sequence shown here is derived from an EMBL/GenBank/DDBJ whole genome shotgun (WGS) entry which is preliminary data.</text>
</comment>
<sequence length="343" mass="37574">MPSKCLQNASKMLQSSTSIFGDNHQTNGPSGKEHPEQSGQLTKPSVSARWIPYSLIAQDIEDYSKLWVQAVRSYSIPECWNKTALKAGSKNWFPGPLSALLALVFTAGAFLLMMLTLLGGAQNKNPLDRTWFLEADTSTIPGAPPVSRWTFWNICGVVNGRNDCHGTKAAFPLDPPSSWNFGTTDGVPRQFIGSNKYFYITRFMFAFMLIGLFWVFLSLLTGLLALCTRVGGWISAFFATLGLIFQILTTSLMTAGYVKGRNNFSSNGQPSRVGPKAFGWMWTAVVLLLISSILYCISGTGRSERRTNSTASGATAGRQQRGFFKSRGSKRTSTGGTTDKEYA</sequence>
<dbReference type="PANTHER" id="PTHR36414">
    <property type="entry name" value="PROTEIN SUR7"/>
    <property type="match status" value="1"/>
</dbReference>